<dbReference type="Proteomes" id="UP000287233">
    <property type="component" value="Chromosome"/>
</dbReference>
<proteinExistence type="predicted"/>
<dbReference type="EMBL" id="CP034928">
    <property type="protein sequence ID" value="QAA77185.1"/>
    <property type="molecule type" value="Genomic_DNA"/>
</dbReference>
<evidence type="ECO:0000313" key="1">
    <source>
        <dbReference type="EMBL" id="QAA77185.1"/>
    </source>
</evidence>
<accession>A0A410FVP8</accession>
<evidence type="ECO:0000313" key="2">
    <source>
        <dbReference type="Proteomes" id="UP000287233"/>
    </source>
</evidence>
<dbReference type="AlphaFoldDB" id="A0A410FVP8"/>
<reference evidence="2" key="1">
    <citation type="submission" date="2018-12" db="EMBL/GenBank/DDBJ databases">
        <title>Complete genome sequence of an uncultured bacterium of the candidate phylum Bipolaricaulota.</title>
        <authorList>
            <person name="Kadnikov V.V."/>
            <person name="Mardanov A.V."/>
            <person name="Beletsky A.V."/>
            <person name="Frank Y.A."/>
            <person name="Karnachuk O.V."/>
            <person name="Ravin N.V."/>
        </authorList>
    </citation>
    <scope>NUCLEOTIDE SEQUENCE [LARGE SCALE GENOMIC DNA]</scope>
</reference>
<organism evidence="1 2">
    <name type="scientific">Bipolaricaulis sibiricus</name>
    <dbReference type="NCBI Taxonomy" id="2501609"/>
    <lineage>
        <taxon>Bacteria</taxon>
        <taxon>Candidatus Bipolaricaulota</taxon>
        <taxon>Candidatus Bipolaricaulia</taxon>
        <taxon>Candidatus Bipolaricaulales</taxon>
        <taxon>Candidatus Bipolaricaulaceae</taxon>
        <taxon>Candidatus Bipolaricaulis</taxon>
    </lineage>
</organism>
<name>A0A410FVP8_BIPS1</name>
<gene>
    <name evidence="1" type="ORF">BIP78_1419</name>
</gene>
<dbReference type="KEGG" id="bih:BIP78_1419"/>
<sequence length="366" mass="39267">MADRAWLWVAVLFVLVSTGGVAGPLEDVLRLTPVLFESPFIAFTYWARIRADEGLDDLTSQSPIEERWALVRSTTERHAAPSAFGSSRLAVHAGVWGWDVADHVWEACLVLDALPPLWLVHVGPGVDLDALAARFRDRGFTREDLSGVAVFHHPLDLTADWLRATELAILNTAILFGERLLVMCSAPGGVEAVLAARAGELASWAEVPWAASLAQVLDRASGAVLLLGPATCLSFSAADVLATLIASPPNEAARRFKALLEAGPPLHPYVGFAAGYEVEDGEPVGLFVLHYLDGESARADLSARTALAEEGVSLVTRVLYREGTFTVRAASVEGTSVVLRVDPTNGQPSRVFSMVHARDLTFALCP</sequence>
<protein>
    <submittedName>
        <fullName evidence="1">Uncharacterized protein</fullName>
    </submittedName>
</protein>